<feature type="transmembrane region" description="Helical" evidence="1">
    <location>
        <begin position="163"/>
        <end position="181"/>
    </location>
</feature>
<proteinExistence type="predicted"/>
<feature type="transmembrane region" description="Helical" evidence="1">
    <location>
        <begin position="76"/>
        <end position="96"/>
    </location>
</feature>
<feature type="transmembrane region" description="Helical" evidence="1">
    <location>
        <begin position="136"/>
        <end position="157"/>
    </location>
</feature>
<feature type="signal peptide" evidence="2">
    <location>
        <begin position="1"/>
        <end position="19"/>
    </location>
</feature>
<feature type="transmembrane region" description="Helical" evidence="1">
    <location>
        <begin position="50"/>
        <end position="69"/>
    </location>
</feature>
<dbReference type="PANTHER" id="PTHR40761:SF1">
    <property type="entry name" value="CONSERVED INTEGRAL MEMBRANE ALANINE VALINE AND LEUCINE RICH PROTEIN-RELATED"/>
    <property type="match status" value="1"/>
</dbReference>
<sequence length="288" mass="29506">MIVLSVVLALLAALGNAGASVLQRRAAAVDLPGLPGSHLFGKLGFIRRPAWRWGAALLVVSGLAQALALATGPLAVVQPVMTTELLFTLVLAAIVFRRPPGVRTWGAFLGMALGLAVFLLLASPTGGLETVPPKRWLLGAVPAAAVSTVLIVVGMRLLGSARAAVLGSATAIGFSFTAALIKDTLGRVSAGVEGLFTTWQIYTAAAVGLGSFLLLQATLRAGSLAASQPALTLGDSLLSVILGVALFEEQIDLGWRVLPEAAALGLIALASVHLSSSPVVSGKEEQRW</sequence>
<keyword evidence="2" id="KW-0732">Signal</keyword>
<keyword evidence="1" id="KW-0472">Membrane</keyword>
<feature type="transmembrane region" description="Helical" evidence="1">
    <location>
        <begin position="102"/>
        <end position="124"/>
    </location>
</feature>
<dbReference type="Proteomes" id="UP001550044">
    <property type="component" value="Unassembled WGS sequence"/>
</dbReference>
<dbReference type="EMBL" id="JBEXIP010000005">
    <property type="protein sequence ID" value="MET8433139.1"/>
    <property type="molecule type" value="Genomic_DNA"/>
</dbReference>
<feature type="transmembrane region" description="Helical" evidence="1">
    <location>
        <begin position="201"/>
        <end position="219"/>
    </location>
</feature>
<keyword evidence="4" id="KW-1185">Reference proteome</keyword>
<dbReference type="PANTHER" id="PTHR40761">
    <property type="entry name" value="CONSERVED INTEGRAL MEMBRANE ALANINE VALINE AND LEUCINE RICH PROTEIN-RELATED"/>
    <property type="match status" value="1"/>
</dbReference>
<name>A0ABV2U7V7_9ACTN</name>
<gene>
    <name evidence="3" type="ORF">ABZV61_10095</name>
</gene>
<dbReference type="NCBIfam" id="NF038012">
    <property type="entry name" value="DMT_1"/>
    <property type="match status" value="1"/>
</dbReference>
<evidence type="ECO:0000313" key="3">
    <source>
        <dbReference type="EMBL" id="MET8433139.1"/>
    </source>
</evidence>
<evidence type="ECO:0000256" key="2">
    <source>
        <dbReference type="SAM" id="SignalP"/>
    </source>
</evidence>
<keyword evidence="1" id="KW-0812">Transmembrane</keyword>
<evidence type="ECO:0000313" key="4">
    <source>
        <dbReference type="Proteomes" id="UP001550044"/>
    </source>
</evidence>
<organism evidence="3 4">
    <name type="scientific">Streptomyces sp. 900116325</name>
    <dbReference type="NCBI Taxonomy" id="3154295"/>
    <lineage>
        <taxon>Bacteria</taxon>
        <taxon>Bacillati</taxon>
        <taxon>Actinomycetota</taxon>
        <taxon>Actinomycetes</taxon>
        <taxon>Kitasatosporales</taxon>
        <taxon>Streptomycetaceae</taxon>
        <taxon>Streptomyces</taxon>
    </lineage>
</organism>
<evidence type="ECO:0000256" key="1">
    <source>
        <dbReference type="SAM" id="Phobius"/>
    </source>
</evidence>
<accession>A0ABV2U7V7</accession>
<reference evidence="3 4" key="1">
    <citation type="submission" date="2024-06" db="EMBL/GenBank/DDBJ databases">
        <title>The Natural Products Discovery Center: Release of the First 8490 Sequenced Strains for Exploring Actinobacteria Biosynthetic Diversity.</title>
        <authorList>
            <person name="Kalkreuter E."/>
            <person name="Kautsar S.A."/>
            <person name="Yang D."/>
            <person name="Bader C.D."/>
            <person name="Teijaro C.N."/>
            <person name="Fluegel L."/>
            <person name="Davis C.M."/>
            <person name="Simpson J.R."/>
            <person name="Lauterbach L."/>
            <person name="Steele A.D."/>
            <person name="Gui C."/>
            <person name="Meng S."/>
            <person name="Li G."/>
            <person name="Viehrig K."/>
            <person name="Ye F."/>
            <person name="Su P."/>
            <person name="Kiefer A.F."/>
            <person name="Nichols A."/>
            <person name="Cepeda A.J."/>
            <person name="Yan W."/>
            <person name="Fan B."/>
            <person name="Jiang Y."/>
            <person name="Adhikari A."/>
            <person name="Zheng C.-J."/>
            <person name="Schuster L."/>
            <person name="Cowan T.M."/>
            <person name="Smanski M.J."/>
            <person name="Chevrette M.G."/>
            <person name="De Carvalho L.P.S."/>
            <person name="Shen B."/>
        </authorList>
    </citation>
    <scope>NUCLEOTIDE SEQUENCE [LARGE SCALE GENOMIC DNA]</scope>
    <source>
        <strain evidence="3 4">NPDC005137</strain>
    </source>
</reference>
<dbReference type="InterPro" id="IPR037185">
    <property type="entry name" value="EmrE-like"/>
</dbReference>
<feature type="chain" id="PRO_5045807627" evidence="2">
    <location>
        <begin position="20"/>
        <end position="288"/>
    </location>
</feature>
<comment type="caution">
    <text evidence="3">The sequence shown here is derived from an EMBL/GenBank/DDBJ whole genome shotgun (WGS) entry which is preliminary data.</text>
</comment>
<protein>
    <submittedName>
        <fullName evidence="3">DMT family transporter</fullName>
    </submittedName>
</protein>
<dbReference type="RefSeq" id="WP_352303666.1">
    <property type="nucleotide sequence ID" value="NZ_JBEOSG010000005.1"/>
</dbReference>
<dbReference type="SUPFAM" id="SSF103481">
    <property type="entry name" value="Multidrug resistance efflux transporter EmrE"/>
    <property type="match status" value="1"/>
</dbReference>
<keyword evidence="1" id="KW-1133">Transmembrane helix</keyword>